<gene>
    <name evidence="1" type="ORF">KDL28_20470</name>
</gene>
<name>A0ABT1A364_9PSEU</name>
<evidence type="ECO:0000313" key="2">
    <source>
        <dbReference type="Proteomes" id="UP001165283"/>
    </source>
</evidence>
<dbReference type="Proteomes" id="UP001165283">
    <property type="component" value="Unassembled WGS sequence"/>
</dbReference>
<keyword evidence="2" id="KW-1185">Reference proteome</keyword>
<protein>
    <submittedName>
        <fullName evidence="1">Uncharacterized protein</fullName>
    </submittedName>
</protein>
<evidence type="ECO:0000313" key="1">
    <source>
        <dbReference type="EMBL" id="MCO1657437.1"/>
    </source>
</evidence>
<comment type="caution">
    <text evidence="1">The sequence shown here is derived from an EMBL/GenBank/DDBJ whole genome shotgun (WGS) entry which is preliminary data.</text>
</comment>
<organism evidence="1 2">
    <name type="scientific">Pseudonocardia humida</name>
    <dbReference type="NCBI Taxonomy" id="2800819"/>
    <lineage>
        <taxon>Bacteria</taxon>
        <taxon>Bacillati</taxon>
        <taxon>Actinomycetota</taxon>
        <taxon>Actinomycetes</taxon>
        <taxon>Pseudonocardiales</taxon>
        <taxon>Pseudonocardiaceae</taxon>
        <taxon>Pseudonocardia</taxon>
    </lineage>
</organism>
<accession>A0ABT1A364</accession>
<proteinExistence type="predicted"/>
<sequence length="125" mass="13995">MSIRKLTCYIVVCDGCGIAFDELVGDYTVHFDSPEAGEAYVTEESTWLITVNGQHMCECCWAKYACTEAGHIYTAWQPCGCKGEIPDHRTHGCGLWRACHRRGCLFTEDATLASLPTIDEPRRSR</sequence>
<reference evidence="1" key="1">
    <citation type="submission" date="2021-04" db="EMBL/GenBank/DDBJ databases">
        <title>Pseudonocardia sp. nov., isolated from sandy soil of mangrove forest.</title>
        <authorList>
            <person name="Zan Z."/>
            <person name="Huang R."/>
            <person name="Liu W."/>
        </authorList>
    </citation>
    <scope>NUCLEOTIDE SEQUENCE</scope>
    <source>
        <strain evidence="1">S2-4</strain>
    </source>
</reference>
<dbReference type="EMBL" id="JAGSOV010000041">
    <property type="protein sequence ID" value="MCO1657437.1"/>
    <property type="molecule type" value="Genomic_DNA"/>
</dbReference>
<dbReference type="RefSeq" id="WP_252441084.1">
    <property type="nucleotide sequence ID" value="NZ_JAGSOV010000041.1"/>
</dbReference>